<proteinExistence type="predicted"/>
<keyword evidence="3" id="KW-1185">Reference proteome</keyword>
<protein>
    <submittedName>
        <fullName evidence="2">938_t:CDS:1</fullName>
    </submittedName>
</protein>
<keyword evidence="1" id="KW-0732">Signal</keyword>
<feature type="signal peptide" evidence="1">
    <location>
        <begin position="1"/>
        <end position="24"/>
    </location>
</feature>
<reference evidence="2" key="1">
    <citation type="submission" date="2021-06" db="EMBL/GenBank/DDBJ databases">
        <authorList>
            <person name="Kallberg Y."/>
            <person name="Tangrot J."/>
            <person name="Rosling A."/>
        </authorList>
    </citation>
    <scope>NUCLEOTIDE SEQUENCE</scope>
    <source>
        <strain evidence="2">FL130A</strain>
    </source>
</reference>
<evidence type="ECO:0000313" key="2">
    <source>
        <dbReference type="EMBL" id="CAG8454780.1"/>
    </source>
</evidence>
<dbReference type="AlphaFoldDB" id="A0A9N8YTH2"/>
<gene>
    <name evidence="2" type="ORF">ALEPTO_LOCUS1216</name>
</gene>
<sequence length="165" mass="17967">MTKNTNIFLIIALIFSLFLSSSIGAPSPTLRKRATWPQLVARASYRTSNTSLFGEFTFSQLSEQFTRVLGQINSGFNDTNTTDYKFLITGNKNGTDVIKVLNPNFTVNAPPGGSSAIQMDIPDIALQPNLTIKNNSGVATDVHDKFLSIVNKNTLLGSAPIQIEQ</sequence>
<feature type="chain" id="PRO_5040144317" evidence="1">
    <location>
        <begin position="25"/>
        <end position="165"/>
    </location>
</feature>
<name>A0A9N8YTH2_9GLOM</name>
<dbReference type="Proteomes" id="UP000789508">
    <property type="component" value="Unassembled WGS sequence"/>
</dbReference>
<dbReference type="EMBL" id="CAJVPS010000122">
    <property type="protein sequence ID" value="CAG8454780.1"/>
    <property type="molecule type" value="Genomic_DNA"/>
</dbReference>
<evidence type="ECO:0000313" key="3">
    <source>
        <dbReference type="Proteomes" id="UP000789508"/>
    </source>
</evidence>
<organism evidence="2 3">
    <name type="scientific">Ambispora leptoticha</name>
    <dbReference type="NCBI Taxonomy" id="144679"/>
    <lineage>
        <taxon>Eukaryota</taxon>
        <taxon>Fungi</taxon>
        <taxon>Fungi incertae sedis</taxon>
        <taxon>Mucoromycota</taxon>
        <taxon>Glomeromycotina</taxon>
        <taxon>Glomeromycetes</taxon>
        <taxon>Archaeosporales</taxon>
        <taxon>Ambisporaceae</taxon>
        <taxon>Ambispora</taxon>
    </lineage>
</organism>
<accession>A0A9N8YTH2</accession>
<evidence type="ECO:0000256" key="1">
    <source>
        <dbReference type="SAM" id="SignalP"/>
    </source>
</evidence>
<comment type="caution">
    <text evidence="2">The sequence shown here is derived from an EMBL/GenBank/DDBJ whole genome shotgun (WGS) entry which is preliminary data.</text>
</comment>
<dbReference type="OrthoDB" id="2401648at2759"/>